<dbReference type="InterPro" id="IPR028357">
    <property type="entry name" value="UDPglc_DH_bac"/>
</dbReference>
<gene>
    <name evidence="13" type="ORF">FRUB_00417</name>
</gene>
<dbReference type="Proteomes" id="UP000214646">
    <property type="component" value="Unassembled WGS sequence"/>
</dbReference>
<dbReference type="AlphaFoldDB" id="A0A225E7F5"/>
<evidence type="ECO:0000256" key="9">
    <source>
        <dbReference type="PIRSR" id="PIRSR500134-1"/>
    </source>
</evidence>
<dbReference type="Gene3D" id="1.20.5.100">
    <property type="entry name" value="Cytochrome c1, transmembrane anchor, C-terminal"/>
    <property type="match status" value="1"/>
</dbReference>
<dbReference type="GO" id="GO:0051287">
    <property type="term" value="F:NAD binding"/>
    <property type="evidence" value="ECO:0007669"/>
    <property type="project" value="InterPro"/>
</dbReference>
<keyword evidence="6 8" id="KW-0520">NAD</keyword>
<dbReference type="Pfam" id="PF03720">
    <property type="entry name" value="UDPG_MGDP_dh_C"/>
    <property type="match status" value="1"/>
</dbReference>
<dbReference type="PIRSF" id="PIRSF000124">
    <property type="entry name" value="UDPglc_GDPman_dh"/>
    <property type="match status" value="1"/>
</dbReference>
<dbReference type="Pfam" id="PF03721">
    <property type="entry name" value="UDPG_MGDP_dh_N"/>
    <property type="match status" value="1"/>
</dbReference>
<reference evidence="14" key="1">
    <citation type="submission" date="2017-06" db="EMBL/GenBank/DDBJ databases">
        <title>Genome analysis of Fimbriiglobus ruber SP5, the first member of the order Planctomycetales with confirmed chitinolytic capability.</title>
        <authorList>
            <person name="Ravin N.V."/>
            <person name="Rakitin A.L."/>
            <person name="Ivanova A.A."/>
            <person name="Beletsky A.V."/>
            <person name="Kulichevskaya I.S."/>
            <person name="Mardanov A.V."/>
            <person name="Dedysh S.N."/>
        </authorList>
    </citation>
    <scope>NUCLEOTIDE SEQUENCE [LARGE SCALE GENOMIC DNA]</scope>
    <source>
        <strain evidence="14">SP5</strain>
    </source>
</reference>
<dbReference type="SMART" id="SM00984">
    <property type="entry name" value="UDPG_MGDP_dh_C"/>
    <property type="match status" value="1"/>
</dbReference>
<feature type="binding site" evidence="10">
    <location>
        <begin position="189"/>
        <end position="192"/>
    </location>
    <ligand>
        <name>substrate</name>
    </ligand>
</feature>
<evidence type="ECO:0000259" key="12">
    <source>
        <dbReference type="SMART" id="SM00984"/>
    </source>
</evidence>
<dbReference type="NCBIfam" id="TIGR03026">
    <property type="entry name" value="NDP-sugDHase"/>
    <property type="match status" value="1"/>
</dbReference>
<dbReference type="InterPro" id="IPR036220">
    <property type="entry name" value="UDP-Glc/GDP-Man_DH_C_sf"/>
</dbReference>
<dbReference type="SUPFAM" id="SSF52413">
    <property type="entry name" value="UDP-glucose/GDP-mannose dehydrogenase C-terminal domain"/>
    <property type="match status" value="1"/>
</dbReference>
<evidence type="ECO:0000256" key="5">
    <source>
        <dbReference type="ARBA" id="ARBA00023002"/>
    </source>
</evidence>
<feature type="binding site" evidence="11">
    <location>
        <position position="118"/>
    </location>
    <ligand>
        <name>NAD(+)</name>
        <dbReference type="ChEBI" id="CHEBI:57540"/>
    </ligand>
</feature>
<dbReference type="PIRSF" id="PIRSF500134">
    <property type="entry name" value="UDPglc_DH_bac"/>
    <property type="match status" value="1"/>
</dbReference>
<feature type="binding site" evidence="10">
    <location>
        <begin position="289"/>
        <end position="293"/>
    </location>
    <ligand>
        <name>substrate</name>
    </ligand>
</feature>
<feature type="binding site" evidence="11">
    <location>
        <position position="192"/>
    </location>
    <ligand>
        <name>NAD(+)</name>
        <dbReference type="ChEBI" id="CHEBI:57540"/>
    </ligand>
</feature>
<feature type="active site" description="Nucleophile" evidence="9">
    <location>
        <position position="300"/>
    </location>
</feature>
<evidence type="ECO:0000256" key="11">
    <source>
        <dbReference type="PIRSR" id="PIRSR500134-3"/>
    </source>
</evidence>
<evidence type="ECO:0000256" key="2">
    <source>
        <dbReference type="ARBA" id="ARBA00006601"/>
    </source>
</evidence>
<dbReference type="SUPFAM" id="SSF51735">
    <property type="entry name" value="NAD(P)-binding Rossmann-fold domains"/>
    <property type="match status" value="1"/>
</dbReference>
<evidence type="ECO:0000256" key="8">
    <source>
        <dbReference type="PIRNR" id="PIRNR000124"/>
    </source>
</evidence>
<evidence type="ECO:0000256" key="7">
    <source>
        <dbReference type="ARBA" id="ARBA00047473"/>
    </source>
</evidence>
<evidence type="ECO:0000256" key="1">
    <source>
        <dbReference type="ARBA" id="ARBA00004701"/>
    </source>
</evidence>
<evidence type="ECO:0000256" key="6">
    <source>
        <dbReference type="ARBA" id="ARBA00023027"/>
    </source>
</evidence>
<dbReference type="Pfam" id="PF00984">
    <property type="entry name" value="UDPG_MGDP_dh"/>
    <property type="match status" value="1"/>
</dbReference>
<feature type="binding site" evidence="10">
    <location>
        <position position="244"/>
    </location>
    <ligand>
        <name>substrate</name>
    </ligand>
</feature>
<comment type="caution">
    <text evidence="13">The sequence shown here is derived from an EMBL/GenBank/DDBJ whole genome shotgun (WGS) entry which is preliminary data.</text>
</comment>
<dbReference type="InterPro" id="IPR017476">
    <property type="entry name" value="UDP-Glc/GDP-Man"/>
</dbReference>
<dbReference type="GO" id="GO:0006065">
    <property type="term" value="P:UDP-glucuronate biosynthetic process"/>
    <property type="evidence" value="ECO:0007669"/>
    <property type="project" value="UniProtKB-UniPathway"/>
</dbReference>
<name>A0A225E7F5_9BACT</name>
<feature type="binding site" evidence="11">
    <location>
        <position position="160"/>
    </location>
    <ligand>
        <name>NAD(+)</name>
        <dbReference type="ChEBI" id="CHEBI:57540"/>
    </ligand>
</feature>
<organism evidence="13 14">
    <name type="scientific">Fimbriiglobus ruber</name>
    <dbReference type="NCBI Taxonomy" id="1908690"/>
    <lineage>
        <taxon>Bacteria</taxon>
        <taxon>Pseudomonadati</taxon>
        <taxon>Planctomycetota</taxon>
        <taxon>Planctomycetia</taxon>
        <taxon>Gemmatales</taxon>
        <taxon>Gemmataceae</taxon>
        <taxon>Fimbriiglobus</taxon>
    </lineage>
</organism>
<dbReference type="EC" id="1.1.1.22" evidence="3 8"/>
<comment type="catalytic activity">
    <reaction evidence="7 8">
        <text>UDP-alpha-D-glucose + 2 NAD(+) + H2O = UDP-alpha-D-glucuronate + 2 NADH + 3 H(+)</text>
        <dbReference type="Rhea" id="RHEA:23596"/>
        <dbReference type="ChEBI" id="CHEBI:15377"/>
        <dbReference type="ChEBI" id="CHEBI:15378"/>
        <dbReference type="ChEBI" id="CHEBI:57540"/>
        <dbReference type="ChEBI" id="CHEBI:57945"/>
        <dbReference type="ChEBI" id="CHEBI:58052"/>
        <dbReference type="ChEBI" id="CHEBI:58885"/>
        <dbReference type="EC" id="1.1.1.22"/>
    </reaction>
</comment>
<feature type="domain" description="UDP-glucose/GDP-mannose dehydrogenase C-terminal" evidence="12">
    <location>
        <begin position="354"/>
        <end position="456"/>
    </location>
</feature>
<dbReference type="GO" id="GO:0003979">
    <property type="term" value="F:UDP-glucose 6-dehydrogenase activity"/>
    <property type="evidence" value="ECO:0007669"/>
    <property type="project" value="UniProtKB-EC"/>
</dbReference>
<protein>
    <recommendedName>
        <fullName evidence="4 8">UDP-glucose 6-dehydrogenase</fullName>
        <ecNumber evidence="3 8">1.1.1.22</ecNumber>
    </recommendedName>
</protein>
<proteinExistence type="inferred from homology"/>
<dbReference type="Gene3D" id="3.40.50.720">
    <property type="entry name" value="NAD(P)-binding Rossmann-like Domain"/>
    <property type="match status" value="2"/>
</dbReference>
<dbReference type="InterPro" id="IPR001732">
    <property type="entry name" value="UDP-Glc/GDP-Man_DH_N"/>
</dbReference>
<keyword evidence="5 8" id="KW-0560">Oxidoreductase</keyword>
<feature type="binding site" evidence="11">
    <location>
        <position position="67"/>
    </location>
    <ligand>
        <name>NAD(+)</name>
        <dbReference type="ChEBI" id="CHEBI:57540"/>
    </ligand>
</feature>
<dbReference type="PANTHER" id="PTHR43750">
    <property type="entry name" value="UDP-GLUCOSE 6-DEHYDROGENASE TUAD"/>
    <property type="match status" value="1"/>
</dbReference>
<dbReference type="SUPFAM" id="SSF48179">
    <property type="entry name" value="6-phosphogluconate dehydrogenase C-terminal domain-like"/>
    <property type="match status" value="1"/>
</dbReference>
<evidence type="ECO:0000256" key="10">
    <source>
        <dbReference type="PIRSR" id="PIRSR500134-2"/>
    </source>
</evidence>
<sequence length="475" mass="51843">MSGVESDTAGNRTSGSGHRFLTPSVITLKDCAVKIAVVGTGYVGLVTGTCLAESGNDVICVDNNEKKVQTLNEGRLPIYEPGLLELVQRNRKEARLSFTTDLQSAVRQSRLTFIAVGTPQSDDGDADLSAVWAVAKAIALALKDVPPGPPGSRVVVVKSTVPVGTNARVAQILAENGCPHVDAASNPEFLKEGAAIDDFMKPDRVVVGVRKPEVAEALRELYTPFLRTERPFLAMTPESSEMTKYVANAMLATKISFINEMANLCDKLSADINDVRRGIGHDQRIGFQFLFPGPGYGGSCFPKDIRAILGMGRKVGQPLGMMQAVDDVNEAQKQVLFQKVRAHFGDDLKGKTVAVWGLAFKPRTDDVREAPALVLIDSLLAHGAAVRVHDPEAMENVRATYGDKLIYCDQPYGTLEGADALAIVTEWQHFRTPDFEVMRRLLRTPVIFDGRNIYDQKVMDQFGFTYYAIGRGKRK</sequence>
<accession>A0A225E7F5</accession>
<keyword evidence="14" id="KW-1185">Reference proteome</keyword>
<evidence type="ECO:0000256" key="4">
    <source>
        <dbReference type="ARBA" id="ARBA00015132"/>
    </source>
</evidence>
<evidence type="ECO:0000256" key="3">
    <source>
        <dbReference type="ARBA" id="ARBA00012954"/>
    </source>
</evidence>
<dbReference type="InterPro" id="IPR014026">
    <property type="entry name" value="UDP-Glc/GDP-Man_DH_dimer"/>
</dbReference>
<feature type="binding site" evidence="11">
    <location>
        <position position="368"/>
    </location>
    <ligand>
        <name>NAD(+)</name>
        <dbReference type="ChEBI" id="CHEBI:57540"/>
    </ligand>
</feature>
<feature type="binding site" evidence="11">
    <location>
        <position position="303"/>
    </location>
    <ligand>
        <name>NAD(+)</name>
        <dbReference type="ChEBI" id="CHEBI:57540"/>
    </ligand>
</feature>
<dbReference type="EMBL" id="NIDE01000001">
    <property type="protein sequence ID" value="OWK46718.1"/>
    <property type="molecule type" value="Genomic_DNA"/>
</dbReference>
<evidence type="ECO:0000313" key="14">
    <source>
        <dbReference type="Proteomes" id="UP000214646"/>
    </source>
</evidence>
<dbReference type="GO" id="GO:0000271">
    <property type="term" value="P:polysaccharide biosynthetic process"/>
    <property type="evidence" value="ECO:0007669"/>
    <property type="project" value="InterPro"/>
</dbReference>
<dbReference type="InterPro" id="IPR008927">
    <property type="entry name" value="6-PGluconate_DH-like_C_sf"/>
</dbReference>
<comment type="similarity">
    <text evidence="2 8">Belongs to the UDP-glucose/GDP-mannose dehydrogenase family.</text>
</comment>
<feature type="binding site" evidence="10">
    <location>
        <position position="361"/>
    </location>
    <ligand>
        <name>substrate</name>
    </ligand>
</feature>
<evidence type="ECO:0000313" key="13">
    <source>
        <dbReference type="EMBL" id="OWK46718.1"/>
    </source>
</evidence>
<feature type="binding site" evidence="10">
    <location>
        <position position="297"/>
    </location>
    <ligand>
        <name>substrate</name>
    </ligand>
</feature>
<dbReference type="UniPathway" id="UPA00038">
    <property type="reaction ID" value="UER00491"/>
</dbReference>
<dbReference type="PANTHER" id="PTHR43750:SF3">
    <property type="entry name" value="UDP-GLUCOSE 6-DEHYDROGENASE TUAD"/>
    <property type="match status" value="1"/>
</dbReference>
<comment type="pathway">
    <text evidence="1">Nucleotide-sugar biosynthesis; UDP-alpha-D-glucuronate biosynthesis; UDP-alpha-D-glucuronate from UDP-alpha-D-glucose: step 1/1.</text>
</comment>
<dbReference type="InterPro" id="IPR014027">
    <property type="entry name" value="UDP-Glc/GDP-Man_DH_C"/>
</dbReference>
<dbReference type="InterPro" id="IPR036291">
    <property type="entry name" value="NAD(P)-bd_dom_sf"/>
</dbReference>
<feature type="binding site" evidence="11">
    <location>
        <position position="62"/>
    </location>
    <ligand>
        <name>NAD(+)</name>
        <dbReference type="ChEBI" id="CHEBI:57540"/>
    </ligand>
</feature>